<dbReference type="PANTHER" id="PTHR22939">
    <property type="entry name" value="SERINE PROTEASE FAMILY S1C HTRA-RELATED"/>
    <property type="match status" value="1"/>
</dbReference>
<dbReference type="Gene3D" id="2.30.42.10">
    <property type="match status" value="1"/>
</dbReference>
<dbReference type="InterPro" id="IPR036034">
    <property type="entry name" value="PDZ_sf"/>
</dbReference>
<comment type="similarity">
    <text evidence="3">Belongs to the peptidase S1C family.</text>
</comment>
<protein>
    <recommendedName>
        <fullName evidence="5">Probable periplasmic serine endoprotease DegP-like</fullName>
        <ecNumber evidence="4">3.4.21.107</ecNumber>
    </recommendedName>
    <alternativeName>
        <fullName evidence="11">Protease Do</fullName>
    </alternativeName>
</protein>
<feature type="signal peptide" evidence="12">
    <location>
        <begin position="1"/>
        <end position="24"/>
    </location>
</feature>
<keyword evidence="10" id="KW-0346">Stress response</keyword>
<evidence type="ECO:0000259" key="13">
    <source>
        <dbReference type="PROSITE" id="PS50106"/>
    </source>
</evidence>
<sequence length="380" mass="38509">MFASSHRKALLGAVLLGTAAGAFAATTSLQDLGDGFTQGGTSASQSFAEAPANGGSLADMVERVGPAVVQIEARIGDQVSEMAFDGLPFGVDPRSPFGGRGNGQPEMAVGSGFVIDASGIVVTNNHVVENAQQITVKLSDGRELPGRVLGRDPKTDLAVVKIEGGGPFEAIAWGDSDHARVGDDIFAVGSPFGLGNTVTSGIVSARGREIGAGPYDDFLQVDAPINSGNSGGPLFNAAGHVIGVNTAIFSPSGGNVGIGFAIPSRLAQSVVAQIVKEGHVSRGRIGVALQPLNPEIAQQLGLSDTKGALIADVESGGPAATAGLQRGDVVTAFNGRPIPDSRELARAVASAKPGATLSADFIRDGHDSRVNLRIAEMSDS</sequence>
<proteinExistence type="inferred from homology"/>
<feature type="chain" id="PRO_5046739379" description="Probable periplasmic serine endoprotease DegP-like" evidence="12">
    <location>
        <begin position="25"/>
        <end position="380"/>
    </location>
</feature>
<dbReference type="PROSITE" id="PS50106">
    <property type="entry name" value="PDZ"/>
    <property type="match status" value="1"/>
</dbReference>
<evidence type="ECO:0000256" key="10">
    <source>
        <dbReference type="ARBA" id="ARBA00023016"/>
    </source>
</evidence>
<evidence type="ECO:0000256" key="5">
    <source>
        <dbReference type="ARBA" id="ARBA00013958"/>
    </source>
</evidence>
<accession>A0ABS5W4B4</accession>
<keyword evidence="15" id="KW-1185">Reference proteome</keyword>
<dbReference type="RefSeq" id="WP_214536239.1">
    <property type="nucleotide sequence ID" value="NZ_JAHFVK010000002.1"/>
</dbReference>
<dbReference type="SMART" id="SM00228">
    <property type="entry name" value="PDZ"/>
    <property type="match status" value="1"/>
</dbReference>
<evidence type="ECO:0000256" key="12">
    <source>
        <dbReference type="SAM" id="SignalP"/>
    </source>
</evidence>
<dbReference type="Pfam" id="PF13365">
    <property type="entry name" value="Trypsin_2"/>
    <property type="match status" value="1"/>
</dbReference>
<name>A0ABS5W4B4_9SPHN</name>
<dbReference type="SUPFAM" id="SSF50494">
    <property type="entry name" value="Trypsin-like serine proteases"/>
    <property type="match status" value="1"/>
</dbReference>
<evidence type="ECO:0000256" key="1">
    <source>
        <dbReference type="ARBA" id="ARBA00001772"/>
    </source>
</evidence>
<dbReference type="CDD" id="cd10839">
    <property type="entry name" value="cpPDZ1_DegP-like"/>
    <property type="match status" value="1"/>
</dbReference>
<evidence type="ECO:0000313" key="14">
    <source>
        <dbReference type="EMBL" id="MBT2134603.1"/>
    </source>
</evidence>
<reference evidence="14 15" key="1">
    <citation type="submission" date="2021-05" db="EMBL/GenBank/DDBJ databases">
        <title>Croceibacterium sp. LX-88 genome sequence.</title>
        <authorList>
            <person name="Luo X."/>
        </authorList>
    </citation>
    <scope>NUCLEOTIDE SEQUENCE [LARGE SCALE GENOMIC DNA]</scope>
    <source>
        <strain evidence="14 15">LX-88</strain>
    </source>
</reference>
<dbReference type="InterPro" id="IPR001940">
    <property type="entry name" value="Peptidase_S1C"/>
</dbReference>
<evidence type="ECO:0000256" key="9">
    <source>
        <dbReference type="ARBA" id="ARBA00022825"/>
    </source>
</evidence>
<evidence type="ECO:0000256" key="11">
    <source>
        <dbReference type="ARBA" id="ARBA00032850"/>
    </source>
</evidence>
<keyword evidence="7" id="KW-0574">Periplasm</keyword>
<comment type="caution">
    <text evidence="14">The sequence shown here is derived from an EMBL/GenBank/DDBJ whole genome shotgun (WGS) entry which is preliminary data.</text>
</comment>
<keyword evidence="8" id="KW-0378">Hydrolase</keyword>
<dbReference type="InterPro" id="IPR001478">
    <property type="entry name" value="PDZ"/>
</dbReference>
<comment type="catalytic activity">
    <reaction evidence="1">
        <text>Acts on substrates that are at least partially unfolded. The cleavage site P1 residue is normally between a pair of hydrophobic residues, such as Val-|-Val.</text>
        <dbReference type="EC" id="3.4.21.107"/>
    </reaction>
</comment>
<dbReference type="Proteomes" id="UP000811255">
    <property type="component" value="Unassembled WGS sequence"/>
</dbReference>
<evidence type="ECO:0000256" key="4">
    <source>
        <dbReference type="ARBA" id="ARBA00013035"/>
    </source>
</evidence>
<feature type="domain" description="PDZ" evidence="13">
    <location>
        <begin position="274"/>
        <end position="338"/>
    </location>
</feature>
<evidence type="ECO:0000256" key="6">
    <source>
        <dbReference type="ARBA" id="ARBA00022670"/>
    </source>
</evidence>
<evidence type="ECO:0000256" key="3">
    <source>
        <dbReference type="ARBA" id="ARBA00010541"/>
    </source>
</evidence>
<evidence type="ECO:0000256" key="2">
    <source>
        <dbReference type="ARBA" id="ARBA00004418"/>
    </source>
</evidence>
<keyword evidence="6" id="KW-0645">Protease</keyword>
<dbReference type="SUPFAM" id="SSF50156">
    <property type="entry name" value="PDZ domain-like"/>
    <property type="match status" value="1"/>
</dbReference>
<dbReference type="EMBL" id="JAHFVK010000002">
    <property type="protein sequence ID" value="MBT2134603.1"/>
    <property type="molecule type" value="Genomic_DNA"/>
</dbReference>
<evidence type="ECO:0000256" key="7">
    <source>
        <dbReference type="ARBA" id="ARBA00022764"/>
    </source>
</evidence>
<dbReference type="PANTHER" id="PTHR22939:SF130">
    <property type="entry name" value="PERIPLASMIC SERINE ENDOPROTEASE DEGP-LIKE-RELATED"/>
    <property type="match status" value="1"/>
</dbReference>
<dbReference type="EC" id="3.4.21.107" evidence="4"/>
<keyword evidence="12" id="KW-0732">Signal</keyword>
<dbReference type="InterPro" id="IPR009003">
    <property type="entry name" value="Peptidase_S1_PA"/>
</dbReference>
<dbReference type="Gene3D" id="2.40.10.120">
    <property type="match status" value="1"/>
</dbReference>
<keyword evidence="9" id="KW-0720">Serine protease</keyword>
<evidence type="ECO:0000256" key="8">
    <source>
        <dbReference type="ARBA" id="ARBA00022801"/>
    </source>
</evidence>
<dbReference type="Pfam" id="PF13180">
    <property type="entry name" value="PDZ_2"/>
    <property type="match status" value="1"/>
</dbReference>
<evidence type="ECO:0000313" key="15">
    <source>
        <dbReference type="Proteomes" id="UP000811255"/>
    </source>
</evidence>
<comment type="subcellular location">
    <subcellularLocation>
        <location evidence="2">Periplasm</location>
    </subcellularLocation>
</comment>
<dbReference type="PRINTS" id="PR00834">
    <property type="entry name" value="PROTEASES2C"/>
</dbReference>
<gene>
    <name evidence="14" type="ORF">KK137_09675</name>
</gene>
<organism evidence="14 15">
    <name type="scientific">Croceibacterium selenioxidans</name>
    <dbReference type="NCBI Taxonomy" id="2838833"/>
    <lineage>
        <taxon>Bacteria</taxon>
        <taxon>Pseudomonadati</taxon>
        <taxon>Pseudomonadota</taxon>
        <taxon>Alphaproteobacteria</taxon>
        <taxon>Sphingomonadales</taxon>
        <taxon>Erythrobacteraceae</taxon>
        <taxon>Croceibacterium</taxon>
    </lineage>
</organism>